<dbReference type="NCBIfam" id="TIGR02265">
    <property type="entry name" value="Mxa_TIGR02265"/>
    <property type="match status" value="1"/>
</dbReference>
<proteinExistence type="predicted"/>
<reference evidence="2" key="1">
    <citation type="submission" date="2018-09" db="EMBL/GenBank/DDBJ databases">
        <authorList>
            <person name="Livingstone P.G."/>
            <person name="Whitworth D.E."/>
        </authorList>
    </citation>
    <scope>NUCLEOTIDE SEQUENCE [LARGE SCALE GENOMIC DNA]</scope>
    <source>
        <strain evidence="2">CA043D</strain>
    </source>
</reference>
<accession>A0A3A8K1R9</accession>
<gene>
    <name evidence="1" type="ORF">D7X32_18040</name>
</gene>
<dbReference type="Pfam" id="PF09536">
    <property type="entry name" value="DUF2378"/>
    <property type="match status" value="1"/>
</dbReference>
<dbReference type="InterPro" id="IPR011751">
    <property type="entry name" value="Mxa_paralog_2265"/>
</dbReference>
<dbReference type="EMBL" id="RAWE01000059">
    <property type="protein sequence ID" value="RKH02113.1"/>
    <property type="molecule type" value="Genomic_DNA"/>
</dbReference>
<evidence type="ECO:0000313" key="2">
    <source>
        <dbReference type="Proteomes" id="UP000268313"/>
    </source>
</evidence>
<keyword evidence="2" id="KW-1185">Reference proteome</keyword>
<name>A0A3A8K1R9_9BACT</name>
<organism evidence="1 2">
    <name type="scientific">Corallococcus carmarthensis</name>
    <dbReference type="NCBI Taxonomy" id="2316728"/>
    <lineage>
        <taxon>Bacteria</taxon>
        <taxon>Pseudomonadati</taxon>
        <taxon>Myxococcota</taxon>
        <taxon>Myxococcia</taxon>
        <taxon>Myxococcales</taxon>
        <taxon>Cystobacterineae</taxon>
        <taxon>Myxococcaceae</taxon>
        <taxon>Corallococcus</taxon>
    </lineage>
</organism>
<dbReference type="Proteomes" id="UP000268313">
    <property type="component" value="Unassembled WGS sequence"/>
</dbReference>
<comment type="caution">
    <text evidence="1">The sequence shown here is derived from an EMBL/GenBank/DDBJ whole genome shotgun (WGS) entry which is preliminary data.</text>
</comment>
<evidence type="ECO:0000313" key="1">
    <source>
        <dbReference type="EMBL" id="RKH02113.1"/>
    </source>
</evidence>
<dbReference type="RefSeq" id="WP_120603792.1">
    <property type="nucleotide sequence ID" value="NZ_JABFJX010000070.1"/>
</dbReference>
<sequence>MDRGPVEGSSRAVGRADESAAWHLTERCLAATPEDGARGMFFQGVVGVVGFLQGEEAQAKCLAASGLKELNAAELYPVTRFLAMAAEATRLLGPQLGDWEQSLRHIGTQATVDFLASMFGRELMQAAARNPRRMLQHMIENYRVAVSYGDRSVLWTGDNSARFVMRRDFMPAPYHEGVLQAALEAVGAQDVQVHGRQLSLLDTEYDVSW</sequence>
<dbReference type="AlphaFoldDB" id="A0A3A8K1R9"/>
<protein>
    <submittedName>
        <fullName evidence="1">TIGR02265 family protein</fullName>
    </submittedName>
</protein>
<dbReference type="OrthoDB" id="5523318at2"/>